<gene>
    <name evidence="1" type="ORF">BVG16_14000</name>
</gene>
<dbReference type="Proteomes" id="UP000190188">
    <property type="component" value="Unassembled WGS sequence"/>
</dbReference>
<dbReference type="STRING" id="1324314.BVG16_14000"/>
<comment type="caution">
    <text evidence="1">The sequence shown here is derived from an EMBL/GenBank/DDBJ whole genome shotgun (WGS) entry which is preliminary data.</text>
</comment>
<name>A0A1T2XD95_9BACL</name>
<organism evidence="1 2">
    <name type="scientific">Paenibacillus selenitireducens</name>
    <dbReference type="NCBI Taxonomy" id="1324314"/>
    <lineage>
        <taxon>Bacteria</taxon>
        <taxon>Bacillati</taxon>
        <taxon>Bacillota</taxon>
        <taxon>Bacilli</taxon>
        <taxon>Bacillales</taxon>
        <taxon>Paenibacillaceae</taxon>
        <taxon>Paenibacillus</taxon>
    </lineage>
</organism>
<dbReference type="EMBL" id="MSZX01000005">
    <property type="protein sequence ID" value="OPA77851.1"/>
    <property type="molecule type" value="Genomic_DNA"/>
</dbReference>
<accession>A0A1T2XD95</accession>
<dbReference type="AlphaFoldDB" id="A0A1T2XD95"/>
<keyword evidence="2" id="KW-1185">Reference proteome</keyword>
<proteinExistence type="predicted"/>
<sequence length="69" mass="8419">MMLDFCQKRVPVFRYHANVDLSSLEYKMIEYQYDFMFRKKWRCIMSIDLCGQVAIFKYKDGTKLYLEVA</sequence>
<reference evidence="1 2" key="1">
    <citation type="submission" date="2017-01" db="EMBL/GenBank/DDBJ databases">
        <title>Genome analysis of Paenibacillus selenitrireducens ES3-24.</title>
        <authorList>
            <person name="Xu D."/>
            <person name="Yao R."/>
            <person name="Zheng S."/>
        </authorList>
    </citation>
    <scope>NUCLEOTIDE SEQUENCE [LARGE SCALE GENOMIC DNA]</scope>
    <source>
        <strain evidence="1 2">ES3-24</strain>
    </source>
</reference>
<protein>
    <submittedName>
        <fullName evidence="1">Uncharacterized protein</fullName>
    </submittedName>
</protein>
<dbReference type="OrthoDB" id="2662826at2"/>
<evidence type="ECO:0000313" key="2">
    <source>
        <dbReference type="Proteomes" id="UP000190188"/>
    </source>
</evidence>
<evidence type="ECO:0000313" key="1">
    <source>
        <dbReference type="EMBL" id="OPA77851.1"/>
    </source>
</evidence>